<comment type="activity regulation">
    <text evidence="9">Nuclease activity is regulated by Rad50.</text>
</comment>
<feature type="binding site" evidence="9">
    <location>
        <position position="160"/>
    </location>
    <ligand>
        <name>Mn(2+)</name>
        <dbReference type="ChEBI" id="CHEBI:29035"/>
        <label>2</label>
    </ligand>
</feature>
<evidence type="ECO:0000256" key="9">
    <source>
        <dbReference type="HAMAP-Rule" id="MF_02044"/>
    </source>
</evidence>
<feature type="domain" description="Calcineurin-like phosphoesterase" evidence="10">
    <location>
        <begin position="3"/>
        <end position="192"/>
    </location>
</feature>
<keyword evidence="1 9" id="KW-0540">Nuclease</keyword>
<dbReference type="GO" id="GO:0008408">
    <property type="term" value="F:3'-5' exonuclease activity"/>
    <property type="evidence" value="ECO:0007669"/>
    <property type="project" value="UniProtKB-UniRule"/>
</dbReference>
<keyword evidence="2 9" id="KW-0479">Metal-binding</keyword>
<keyword evidence="5 9" id="KW-0378">Hydrolase</keyword>
<dbReference type="PANTHER" id="PTHR30337:SF0">
    <property type="entry name" value="NUCLEASE SBCCD SUBUNIT D"/>
    <property type="match status" value="1"/>
</dbReference>
<dbReference type="HAMAP" id="MF_02044">
    <property type="entry name" value="Mre11"/>
    <property type="match status" value="1"/>
</dbReference>
<keyword evidence="7 9" id="KW-0234">DNA repair</keyword>
<keyword evidence="6 9" id="KW-0269">Exonuclease</keyword>
<proteinExistence type="inferred from homology"/>
<keyword evidence="13" id="KW-1185">Reference proteome</keyword>
<evidence type="ECO:0000256" key="1">
    <source>
        <dbReference type="ARBA" id="ARBA00022722"/>
    </source>
</evidence>
<comment type="caution">
    <text evidence="11">The sequence shown here is derived from an EMBL/GenBank/DDBJ whole genome shotgun (WGS) entry which is preliminary data.</text>
</comment>
<gene>
    <name evidence="12" type="primary">yhaO</name>
    <name evidence="9" type="synonym">mre11</name>
    <name evidence="11" type="ORF">ASJ82_02070</name>
    <name evidence="12" type="ORF">MSCUN_15260</name>
</gene>
<feature type="binding site" evidence="9">
    <location>
        <position position="9"/>
    </location>
    <ligand>
        <name>Mn(2+)</name>
        <dbReference type="ChEBI" id="CHEBI:29035"/>
        <label>1</label>
    </ligand>
</feature>
<dbReference type="CDD" id="cd00840">
    <property type="entry name" value="MPP_Mre11_N"/>
    <property type="match status" value="1"/>
</dbReference>
<evidence type="ECO:0000256" key="7">
    <source>
        <dbReference type="ARBA" id="ARBA00023204"/>
    </source>
</evidence>
<comment type="cofactor">
    <cofactor evidence="9">
        <name>Mn(2+)</name>
        <dbReference type="ChEBI" id="CHEBI:29035"/>
    </cofactor>
    <text evidence="9">Binds 2 manganese ions per subunit.</text>
</comment>
<dbReference type="Proteomes" id="UP000217528">
    <property type="component" value="Unassembled WGS sequence"/>
</dbReference>
<dbReference type="GO" id="GO:0006302">
    <property type="term" value="P:double-strand break repair"/>
    <property type="evidence" value="ECO:0007669"/>
    <property type="project" value="UniProtKB-UniRule"/>
</dbReference>
<dbReference type="InterPro" id="IPR050535">
    <property type="entry name" value="DNA_Repair-Maintenance_Comp"/>
</dbReference>
<name>A0A2A2HC94_9EURY</name>
<dbReference type="EC" id="3.1.-.-" evidence="9"/>
<dbReference type="AlphaFoldDB" id="A0A2A2HC94"/>
<keyword evidence="4 9" id="KW-0227">DNA damage</keyword>
<dbReference type="Proteomes" id="UP000246004">
    <property type="component" value="Unassembled WGS sequence"/>
</dbReference>
<dbReference type="GO" id="GO:0000403">
    <property type="term" value="F:Y-form DNA binding"/>
    <property type="evidence" value="ECO:0007669"/>
    <property type="project" value="UniProtKB-UniRule"/>
</dbReference>
<evidence type="ECO:0000313" key="12">
    <source>
        <dbReference type="EMBL" id="PWL07551.1"/>
    </source>
</evidence>
<comment type="subunit">
    <text evidence="9">Homodimer. Forms a heterotetramer composed of two Mre11 subunits and two Rad50 subunits.</text>
</comment>
<feature type="binding site" evidence="9">
    <location>
        <position position="50"/>
    </location>
    <ligand>
        <name>Mn(2+)</name>
        <dbReference type="ChEBI" id="CHEBI:29035"/>
        <label>2</label>
    </ligand>
</feature>
<feature type="active site" description="Proton donor" evidence="9">
    <location>
        <position position="86"/>
    </location>
</feature>
<dbReference type="InterPro" id="IPR004843">
    <property type="entry name" value="Calcineurin-like_PHP"/>
</dbReference>
<evidence type="ECO:0000313" key="13">
    <source>
        <dbReference type="Proteomes" id="UP000217528"/>
    </source>
</evidence>
<evidence type="ECO:0000256" key="2">
    <source>
        <dbReference type="ARBA" id="ARBA00022723"/>
    </source>
</evidence>
<dbReference type="OrthoDB" id="11638at2157"/>
<comment type="function">
    <text evidence="9">Part of the Rad50/Mre11 complex, which is involved in the early steps of DNA double-strand break (DSB) repair. The complex may facilitate opening of the processed DNA ends to aid in the recruitment of HerA and NurA. Mre11 binds to DSB ends and has both double-stranded 3'-5' exonuclease activity and single-stranded endonuclease activity.</text>
</comment>
<evidence type="ECO:0000256" key="5">
    <source>
        <dbReference type="ARBA" id="ARBA00022801"/>
    </source>
</evidence>
<evidence type="ECO:0000256" key="6">
    <source>
        <dbReference type="ARBA" id="ARBA00022839"/>
    </source>
</evidence>
<dbReference type="GO" id="GO:0004519">
    <property type="term" value="F:endonuclease activity"/>
    <property type="evidence" value="ECO:0007669"/>
    <property type="project" value="UniProtKB-UniRule"/>
</dbReference>
<dbReference type="InterPro" id="IPR041796">
    <property type="entry name" value="Mre11_N"/>
</dbReference>
<evidence type="ECO:0000313" key="14">
    <source>
        <dbReference type="Proteomes" id="UP000246004"/>
    </source>
</evidence>
<feature type="binding site" evidence="9">
    <location>
        <position position="11"/>
    </location>
    <ligand>
        <name>Mn(2+)</name>
        <dbReference type="ChEBI" id="CHEBI:29035"/>
        <label>1</label>
    </ligand>
</feature>
<dbReference type="InterPro" id="IPR029052">
    <property type="entry name" value="Metallo-depent_PP-like"/>
</dbReference>
<dbReference type="PANTHER" id="PTHR30337">
    <property type="entry name" value="COMPONENT OF ATP-DEPENDENT DSDNA EXONUCLEASE"/>
    <property type="match status" value="1"/>
</dbReference>
<sequence length="394" mass="46415">MTKIAHIADTHLGYRQYGLIEREEDFYEAFRNIIDDIIKQDVDYVIHAGDLFEHSKPPIKALLEAQRGFEKLKEHNIPIYAIAGNHDMMQRSKTTIPQELFSNDNFHILSTKNYSVVLDDDIYLAGLPFLGREYQKTVAKRLMKIQEESEKYPYRILMLHGSIEKYFEIEPEFTLDMIPAGFNYYAMGHIHQKKEDRFKGGILSYPGSTERKSKAEAKEYNDGRTKGYSLITIDHVNDEIDYQFRHVKLKRKFILRNIDYPKLDISLNKLHDEILDIIDENQSNLPVVILNIRHGNFERSEVSEKIHEKLDDITLNIRIEYNPIDDMTDDIESYEEMNLEPEYFIRQRLTQELGSEEIATLGINLYKNLPENIDEAFLIAEDFFKEQYQIDENK</sequence>
<protein>
    <recommendedName>
        <fullName evidence="9">DNA double-strand break repair protein Mre11</fullName>
        <ecNumber evidence="9">3.1.-.-</ecNumber>
    </recommendedName>
</protein>
<dbReference type="RefSeq" id="WP_095608961.1">
    <property type="nucleotide sequence ID" value="NZ_LMVN01000023.1"/>
</dbReference>
<evidence type="ECO:0000256" key="3">
    <source>
        <dbReference type="ARBA" id="ARBA00022759"/>
    </source>
</evidence>
<organism evidence="11 13">
    <name type="scientific">Methanosphaera cuniculi</name>
    <dbReference type="NCBI Taxonomy" id="1077256"/>
    <lineage>
        <taxon>Archaea</taxon>
        <taxon>Methanobacteriati</taxon>
        <taxon>Methanobacteriota</taxon>
        <taxon>Methanomada group</taxon>
        <taxon>Methanobacteria</taxon>
        <taxon>Methanobacteriales</taxon>
        <taxon>Methanobacteriaceae</taxon>
        <taxon>Methanosphaera</taxon>
    </lineage>
</organism>
<dbReference type="EMBL" id="LMVN01000023">
    <property type="protein sequence ID" value="PAV07039.1"/>
    <property type="molecule type" value="Genomic_DNA"/>
</dbReference>
<feature type="binding site" evidence="9">
    <location>
        <position position="189"/>
    </location>
    <ligand>
        <name>Mn(2+)</name>
        <dbReference type="ChEBI" id="CHEBI:29035"/>
        <label>2</label>
    </ligand>
</feature>
<accession>A0A2A2HC94</accession>
<evidence type="ECO:0000313" key="11">
    <source>
        <dbReference type="EMBL" id="PAV07039.1"/>
    </source>
</evidence>
<dbReference type="GO" id="GO:0030145">
    <property type="term" value="F:manganese ion binding"/>
    <property type="evidence" value="ECO:0007669"/>
    <property type="project" value="UniProtKB-UniRule"/>
</dbReference>
<keyword evidence="8 9" id="KW-0464">Manganese</keyword>
<dbReference type="Gene3D" id="3.60.21.10">
    <property type="match status" value="1"/>
</dbReference>
<reference evidence="11 13" key="2">
    <citation type="journal article" date="2017" name="BMC Genomics">
        <title>Genomic analysis of methanogenic archaea reveals a shift towards energy conservation.</title>
        <authorList>
            <person name="Gilmore S.P."/>
            <person name="Henske J.K."/>
            <person name="Sexton J.A."/>
            <person name="Solomon K.V."/>
            <person name="Seppala S."/>
            <person name="Yoo J.I."/>
            <person name="Huyett L.M."/>
            <person name="Pressman A."/>
            <person name="Cogan J.Z."/>
            <person name="Kivenson V."/>
            <person name="Peng X."/>
            <person name="Tan Y."/>
            <person name="Valentine D.L."/>
            <person name="O'Malley M.A."/>
        </authorList>
    </citation>
    <scope>NUCLEOTIDE SEQUENCE [LARGE SCALE GENOMIC DNA]</scope>
    <source>
        <strain evidence="11 13">1R-7</strain>
    </source>
</reference>
<dbReference type="InterPro" id="IPR032885">
    <property type="entry name" value="Mre11_archaea-type"/>
</dbReference>
<dbReference type="SUPFAM" id="SSF56300">
    <property type="entry name" value="Metallo-dependent phosphatases"/>
    <property type="match status" value="1"/>
</dbReference>
<feature type="binding site" evidence="9">
    <location>
        <position position="191"/>
    </location>
    <ligand>
        <name>Mn(2+)</name>
        <dbReference type="ChEBI" id="CHEBI:29035"/>
        <label>1</label>
    </ligand>
</feature>
<dbReference type="EMBL" id="LWMS01000047">
    <property type="protein sequence ID" value="PWL07551.1"/>
    <property type="molecule type" value="Genomic_DNA"/>
</dbReference>
<dbReference type="Pfam" id="PF00149">
    <property type="entry name" value="Metallophos"/>
    <property type="match status" value="1"/>
</dbReference>
<evidence type="ECO:0000256" key="4">
    <source>
        <dbReference type="ARBA" id="ARBA00022763"/>
    </source>
</evidence>
<dbReference type="GO" id="GO:0045027">
    <property type="term" value="F:DNA end binding"/>
    <property type="evidence" value="ECO:0007669"/>
    <property type="project" value="UniProtKB-UniRule"/>
</dbReference>
<feature type="binding site" evidence="9">
    <location>
        <position position="50"/>
    </location>
    <ligand>
        <name>Mn(2+)</name>
        <dbReference type="ChEBI" id="CHEBI:29035"/>
        <label>1</label>
    </ligand>
</feature>
<evidence type="ECO:0000256" key="8">
    <source>
        <dbReference type="ARBA" id="ARBA00023211"/>
    </source>
</evidence>
<evidence type="ECO:0000259" key="10">
    <source>
        <dbReference type="Pfam" id="PF00149"/>
    </source>
</evidence>
<reference evidence="12 14" key="1">
    <citation type="submission" date="2016-04" db="EMBL/GenBank/DDBJ databases">
        <title>Genome sequence of Methanosphaera cuniculi DSM 4103.</title>
        <authorList>
            <person name="Poehlein A."/>
            <person name="Seedorf H."/>
            <person name="Daniel R."/>
        </authorList>
    </citation>
    <scope>NUCLEOTIDE SEQUENCE [LARGE SCALE GENOMIC DNA]</scope>
    <source>
        <strain evidence="12 14">DSM 4103</strain>
    </source>
</reference>
<comment type="similarity">
    <text evidence="9">Belongs to the MRE11/RAD32 family.</text>
</comment>
<feature type="binding site" evidence="9">
    <location>
        <position position="85"/>
    </location>
    <ligand>
        <name>Mn(2+)</name>
        <dbReference type="ChEBI" id="CHEBI:29035"/>
        <label>2</label>
    </ligand>
</feature>
<keyword evidence="3 9" id="KW-0255">Endonuclease</keyword>